<name>A0ABT6B584_9BURK</name>
<dbReference type="InterPro" id="IPR005119">
    <property type="entry name" value="LysR_subst-bd"/>
</dbReference>
<gene>
    <name evidence="6" type="ORF">P3W85_45055</name>
</gene>
<dbReference type="EMBL" id="JARJLM010000733">
    <property type="protein sequence ID" value="MDF3840046.1"/>
    <property type="molecule type" value="Genomic_DNA"/>
</dbReference>
<dbReference type="InterPro" id="IPR036388">
    <property type="entry name" value="WH-like_DNA-bd_sf"/>
</dbReference>
<dbReference type="Gene3D" id="3.40.190.10">
    <property type="entry name" value="Periplasmic binding protein-like II"/>
    <property type="match status" value="2"/>
</dbReference>
<dbReference type="PRINTS" id="PR00039">
    <property type="entry name" value="HTHLYSR"/>
</dbReference>
<dbReference type="SUPFAM" id="SSF46785">
    <property type="entry name" value="Winged helix' DNA-binding domain"/>
    <property type="match status" value="1"/>
</dbReference>
<keyword evidence="7" id="KW-1185">Reference proteome</keyword>
<dbReference type="PROSITE" id="PS50931">
    <property type="entry name" value="HTH_LYSR"/>
    <property type="match status" value="1"/>
</dbReference>
<evidence type="ECO:0000256" key="1">
    <source>
        <dbReference type="ARBA" id="ARBA00009437"/>
    </source>
</evidence>
<dbReference type="Proteomes" id="UP001216674">
    <property type="component" value="Unassembled WGS sequence"/>
</dbReference>
<comment type="caution">
    <text evidence="6">The sequence shown here is derived from an EMBL/GenBank/DDBJ whole genome shotgun (WGS) entry which is preliminary data.</text>
</comment>
<evidence type="ECO:0000256" key="3">
    <source>
        <dbReference type="ARBA" id="ARBA00023125"/>
    </source>
</evidence>
<dbReference type="CDD" id="cd05466">
    <property type="entry name" value="PBP2_LTTR_substrate"/>
    <property type="match status" value="1"/>
</dbReference>
<dbReference type="Pfam" id="PF03466">
    <property type="entry name" value="LysR_substrate"/>
    <property type="match status" value="1"/>
</dbReference>
<dbReference type="InterPro" id="IPR000847">
    <property type="entry name" value="LysR_HTH_N"/>
</dbReference>
<comment type="similarity">
    <text evidence="1">Belongs to the LysR transcriptional regulatory family.</text>
</comment>
<dbReference type="PANTHER" id="PTHR30126">
    <property type="entry name" value="HTH-TYPE TRANSCRIPTIONAL REGULATOR"/>
    <property type="match status" value="1"/>
</dbReference>
<proteinExistence type="inferred from homology"/>
<keyword evidence="4" id="KW-0804">Transcription</keyword>
<organism evidence="6 7">
    <name type="scientific">Cupriavidus basilensis</name>
    <dbReference type="NCBI Taxonomy" id="68895"/>
    <lineage>
        <taxon>Bacteria</taxon>
        <taxon>Pseudomonadati</taxon>
        <taxon>Pseudomonadota</taxon>
        <taxon>Betaproteobacteria</taxon>
        <taxon>Burkholderiales</taxon>
        <taxon>Burkholderiaceae</taxon>
        <taxon>Cupriavidus</taxon>
    </lineage>
</organism>
<keyword evidence="3" id="KW-0238">DNA-binding</keyword>
<dbReference type="InterPro" id="IPR036390">
    <property type="entry name" value="WH_DNA-bd_sf"/>
</dbReference>
<dbReference type="PANTHER" id="PTHR30126:SF77">
    <property type="entry name" value="TRANSCRIPTIONAL REGULATORY PROTEIN"/>
    <property type="match status" value="1"/>
</dbReference>
<sequence length="301" mass="33446">MLTFKQVEAVFWIVQLGSFEAAANKLNASQSAISKRVQELEQTFSLEVFDRSKRTAKLTEKGEELYLYAKELLEKRDEAVERLSAKEVLVRRFRLGVTELTALTWLPRLVAAIKKEYPRVIVEAEVELGATLRERLAAQTIDFIIVPGASVTERFVSTRLAFVENAWMCVPAMAPPQKRIPLPEISSFSLLSQGDLSGTGITYSRFLVEHGVNAAKGFTSNNLVAQIGLTLSGIGVSYLPRECVHYLVEDGTLQEIETDPPLPPIEYVAMYRADHAYALTAKIAQLAATHCDFSKLLLQPG</sequence>
<evidence type="ECO:0000313" key="7">
    <source>
        <dbReference type="Proteomes" id="UP001216674"/>
    </source>
</evidence>
<dbReference type="Pfam" id="PF00126">
    <property type="entry name" value="HTH_1"/>
    <property type="match status" value="1"/>
</dbReference>
<protein>
    <submittedName>
        <fullName evidence="6">LysR family transcriptional regulator</fullName>
    </submittedName>
</protein>
<accession>A0ABT6B584</accession>
<evidence type="ECO:0000256" key="2">
    <source>
        <dbReference type="ARBA" id="ARBA00023015"/>
    </source>
</evidence>
<feature type="domain" description="HTH lysR-type" evidence="5">
    <location>
        <begin position="2"/>
        <end position="59"/>
    </location>
</feature>
<evidence type="ECO:0000313" key="6">
    <source>
        <dbReference type="EMBL" id="MDF3840046.1"/>
    </source>
</evidence>
<dbReference type="Gene3D" id="1.10.10.10">
    <property type="entry name" value="Winged helix-like DNA-binding domain superfamily/Winged helix DNA-binding domain"/>
    <property type="match status" value="1"/>
</dbReference>
<reference evidence="6 7" key="1">
    <citation type="submission" date="2023-03" db="EMBL/GenBank/DDBJ databases">
        <title>Draft assemblies of triclosan tolerant bacteria isolated from returned activated sludge.</title>
        <authorList>
            <person name="Van Hamelsveld S."/>
        </authorList>
    </citation>
    <scope>NUCLEOTIDE SEQUENCE [LARGE SCALE GENOMIC DNA]</scope>
    <source>
        <strain evidence="6 7">GW210010_S58</strain>
    </source>
</reference>
<dbReference type="RefSeq" id="WP_276269610.1">
    <property type="nucleotide sequence ID" value="NZ_JARJLM010000733.1"/>
</dbReference>
<dbReference type="SUPFAM" id="SSF53850">
    <property type="entry name" value="Periplasmic binding protein-like II"/>
    <property type="match status" value="1"/>
</dbReference>
<evidence type="ECO:0000256" key="4">
    <source>
        <dbReference type="ARBA" id="ARBA00023163"/>
    </source>
</evidence>
<evidence type="ECO:0000259" key="5">
    <source>
        <dbReference type="PROSITE" id="PS50931"/>
    </source>
</evidence>
<keyword evidence="2" id="KW-0805">Transcription regulation</keyword>